<keyword evidence="1" id="KW-0472">Membrane</keyword>
<dbReference type="AlphaFoldDB" id="A0A0X8XXH9"/>
<evidence type="ECO:0000256" key="1">
    <source>
        <dbReference type="SAM" id="Phobius"/>
    </source>
</evidence>
<reference evidence="2 3" key="1">
    <citation type="submission" date="2016-01" db="EMBL/GenBank/DDBJ databases">
        <authorList>
            <person name="McClelland M."/>
            <person name="Jain A."/>
            <person name="Saraogi P."/>
            <person name="Mendelson R."/>
            <person name="Westerman R."/>
            <person name="SanMiguel P."/>
            <person name="Csonka L."/>
        </authorList>
    </citation>
    <scope>NUCLEOTIDE SEQUENCE [LARGE SCALE GENOMIC DNA]</scope>
    <source>
        <strain evidence="2 3">R-53146</strain>
    </source>
</reference>
<dbReference type="RefSeq" id="WP_055424586.1">
    <property type="nucleotide sequence ID" value="NZ_FCOR01000001.1"/>
</dbReference>
<keyword evidence="1" id="KW-1133">Transmembrane helix</keyword>
<evidence type="ECO:0000313" key="2">
    <source>
        <dbReference type="EMBL" id="CVK15359.1"/>
    </source>
</evidence>
<feature type="transmembrane region" description="Helical" evidence="1">
    <location>
        <begin position="16"/>
        <end position="38"/>
    </location>
</feature>
<proteinExistence type="predicted"/>
<dbReference type="EMBL" id="FCOR01000001">
    <property type="protein sequence ID" value="CVK15359.1"/>
    <property type="molecule type" value="Genomic_DNA"/>
</dbReference>
<accession>A0A0X8XXH9</accession>
<dbReference type="STRING" id="1586267.GCA_001418685_00174"/>
<evidence type="ECO:0000313" key="3">
    <source>
        <dbReference type="Proteomes" id="UP000182761"/>
    </source>
</evidence>
<organism evidence="2 3">
    <name type="scientific">Apibacter mensalis</name>
    <dbReference type="NCBI Taxonomy" id="1586267"/>
    <lineage>
        <taxon>Bacteria</taxon>
        <taxon>Pseudomonadati</taxon>
        <taxon>Bacteroidota</taxon>
        <taxon>Flavobacteriia</taxon>
        <taxon>Flavobacteriales</taxon>
        <taxon>Weeksellaceae</taxon>
        <taxon>Apibacter</taxon>
    </lineage>
</organism>
<keyword evidence="3" id="KW-1185">Reference proteome</keyword>
<dbReference type="Proteomes" id="UP000182761">
    <property type="component" value="Unassembled WGS sequence"/>
</dbReference>
<protein>
    <submittedName>
        <fullName evidence="2">Cbb3-type cytochrome oxidase component FixQ</fullName>
    </submittedName>
</protein>
<sequence length="66" mass="7662">MLKFYTKIIAGVDNAIIYQSLALLLFVLFFLGVIFIVMNKPKNYYSDMSNLPLEDNQQRTNNINTK</sequence>
<name>A0A0X8XXH9_9FLAO</name>
<keyword evidence="1" id="KW-0812">Transmembrane</keyword>
<gene>
    <name evidence="2" type="ORF">Ga0061079_101173</name>
</gene>